<dbReference type="EMBL" id="CP001349">
    <property type="protein sequence ID" value="ACL56318.1"/>
    <property type="molecule type" value="Genomic_DNA"/>
</dbReference>
<dbReference type="Pfam" id="PF02492">
    <property type="entry name" value="cobW"/>
    <property type="match status" value="1"/>
</dbReference>
<sequence length="134" mass="14438">MPPTSPLLPVSLLSGVLGAGKTTLLNQVLNDREGRRGAVIANDMNEVNIDADLVRDGGANLSRTDEMLIEMTNGCIPWSRRWGDRRQELVFIGGPDRGEAAIRVGLDASLADSVTTGPTKAQKRLDDLFPVWGV</sequence>
<name>B8ILX4_METNO</name>
<feature type="domain" description="CobW/HypB/UreG nucleotide-binding" evidence="1">
    <location>
        <begin position="9"/>
        <end position="79"/>
    </location>
</feature>
<dbReference type="eggNOG" id="COG0523">
    <property type="taxonomic scope" value="Bacteria"/>
</dbReference>
<gene>
    <name evidence="2" type="ordered locus">Mnod_1318</name>
</gene>
<dbReference type="InterPro" id="IPR027417">
    <property type="entry name" value="P-loop_NTPase"/>
</dbReference>
<dbReference type="SUPFAM" id="SSF52540">
    <property type="entry name" value="P-loop containing nucleoside triphosphate hydrolases"/>
    <property type="match status" value="1"/>
</dbReference>
<dbReference type="PANTHER" id="PTHR43603">
    <property type="entry name" value="COBW DOMAIN-CONTAINING PROTEIN DDB_G0274527"/>
    <property type="match status" value="1"/>
</dbReference>
<dbReference type="Proteomes" id="UP000008207">
    <property type="component" value="Chromosome"/>
</dbReference>
<proteinExistence type="predicted"/>
<evidence type="ECO:0000313" key="2">
    <source>
        <dbReference type="EMBL" id="ACL56318.1"/>
    </source>
</evidence>
<keyword evidence="3" id="KW-1185">Reference proteome</keyword>
<dbReference type="PANTHER" id="PTHR43603:SF1">
    <property type="entry name" value="ZINC-REGULATED GTPASE METALLOPROTEIN ACTIVATOR 1"/>
    <property type="match status" value="1"/>
</dbReference>
<organism evidence="2 3">
    <name type="scientific">Methylobacterium nodulans (strain LMG 21967 / CNCM I-2342 / ORS 2060)</name>
    <dbReference type="NCBI Taxonomy" id="460265"/>
    <lineage>
        <taxon>Bacteria</taxon>
        <taxon>Pseudomonadati</taxon>
        <taxon>Pseudomonadota</taxon>
        <taxon>Alphaproteobacteria</taxon>
        <taxon>Hyphomicrobiales</taxon>
        <taxon>Methylobacteriaceae</taxon>
        <taxon>Methylobacterium</taxon>
    </lineage>
</organism>
<accession>B8ILX4</accession>
<dbReference type="InterPro" id="IPR051927">
    <property type="entry name" value="Zn_Chap_cDPG_Synth"/>
</dbReference>
<dbReference type="HOGENOM" id="CLU_1893762_0_0_5"/>
<dbReference type="AlphaFoldDB" id="B8ILX4"/>
<dbReference type="Gene3D" id="3.40.50.300">
    <property type="entry name" value="P-loop containing nucleotide triphosphate hydrolases"/>
    <property type="match status" value="1"/>
</dbReference>
<dbReference type="KEGG" id="mno:Mnod_1318"/>
<reference evidence="2 3" key="1">
    <citation type="submission" date="2009-01" db="EMBL/GenBank/DDBJ databases">
        <title>Complete sequence of chromosome of Methylobacterium nodulans ORS 2060.</title>
        <authorList>
            <consortium name="US DOE Joint Genome Institute"/>
            <person name="Lucas S."/>
            <person name="Copeland A."/>
            <person name="Lapidus A."/>
            <person name="Glavina del Rio T."/>
            <person name="Dalin E."/>
            <person name="Tice H."/>
            <person name="Bruce D."/>
            <person name="Goodwin L."/>
            <person name="Pitluck S."/>
            <person name="Sims D."/>
            <person name="Brettin T."/>
            <person name="Detter J.C."/>
            <person name="Han C."/>
            <person name="Larimer F."/>
            <person name="Land M."/>
            <person name="Hauser L."/>
            <person name="Kyrpides N."/>
            <person name="Ivanova N."/>
            <person name="Marx C.J."/>
            <person name="Richardson P."/>
        </authorList>
    </citation>
    <scope>NUCLEOTIDE SEQUENCE [LARGE SCALE GENOMIC DNA]</scope>
    <source>
        <strain evidence="3">LMG 21967 / CNCM I-2342 / ORS 2060</strain>
    </source>
</reference>
<dbReference type="STRING" id="460265.Mnod_1318"/>
<protein>
    <submittedName>
        <fullName evidence="2">Cobalamin synthesis protein P47K</fullName>
    </submittedName>
</protein>
<evidence type="ECO:0000313" key="3">
    <source>
        <dbReference type="Proteomes" id="UP000008207"/>
    </source>
</evidence>
<evidence type="ECO:0000259" key="1">
    <source>
        <dbReference type="Pfam" id="PF02492"/>
    </source>
</evidence>
<dbReference type="InterPro" id="IPR003495">
    <property type="entry name" value="CobW/HypB/UreG_nucleotide-bd"/>
</dbReference>